<dbReference type="Proteomes" id="UP000002605">
    <property type="component" value="Chromosome 7"/>
</dbReference>
<dbReference type="InterPro" id="IPR041335">
    <property type="entry name" value="HSM3_N"/>
</dbReference>
<evidence type="ECO:0000256" key="7">
    <source>
        <dbReference type="ARBA" id="ARBA00023204"/>
    </source>
</evidence>
<keyword evidence="6" id="KW-0143">Chaperone</keyword>
<reference evidence="12 13" key="1">
    <citation type="journal article" date="2009" name="Genome Res.">
        <title>Comparative genomics of the fungal pathogens Candida dubliniensis and Candida albicans.</title>
        <authorList>
            <person name="Jackson A.P."/>
            <person name="Gamble J.A."/>
            <person name="Yeomans T."/>
            <person name="Moran G.P."/>
            <person name="Saunders D."/>
            <person name="Harris D."/>
            <person name="Aslett M."/>
            <person name="Barrell J.F."/>
            <person name="Butler G."/>
            <person name="Citiulo F."/>
            <person name="Coleman D.C."/>
            <person name="de Groot P.W.J."/>
            <person name="Goodwin T.J."/>
            <person name="Quail M.A."/>
            <person name="McQuillan J."/>
            <person name="Munro C.A."/>
            <person name="Pain A."/>
            <person name="Poulter R.T."/>
            <person name="Rajandream M.A."/>
            <person name="Renauld H."/>
            <person name="Spiering M.J."/>
            <person name="Tivey A."/>
            <person name="Gow N.A.R."/>
            <person name="Barrell B."/>
            <person name="Sullivan D.J."/>
            <person name="Berriman M."/>
        </authorList>
    </citation>
    <scope>NUCLEOTIDE SEQUENCE [LARGE SCALE GENOMIC DNA]</scope>
    <source>
        <strain evidence="13">CD36 / ATCC MYA-646 / CBS 7987 / NCPF 3949 / NRRL Y-17841</strain>
    </source>
</reference>
<evidence type="ECO:0000256" key="1">
    <source>
        <dbReference type="ARBA" id="ARBA00004496"/>
    </source>
</evidence>
<accession>B9WJS5</accession>
<evidence type="ECO:0000313" key="11">
    <source>
        <dbReference type="CGD" id="CAL0000159175"/>
    </source>
</evidence>
<evidence type="ECO:0000313" key="12">
    <source>
        <dbReference type="EMBL" id="CAX40859.1"/>
    </source>
</evidence>
<dbReference type="Gene3D" id="1.25.40.580">
    <property type="match status" value="1"/>
</dbReference>
<dbReference type="EMBL" id="FM992694">
    <property type="protein sequence ID" value="CAX40859.1"/>
    <property type="molecule type" value="Genomic_DNA"/>
</dbReference>
<dbReference type="Pfam" id="PF18795">
    <property type="entry name" value="HSM3_N"/>
    <property type="match status" value="1"/>
</dbReference>
<evidence type="ECO:0000256" key="6">
    <source>
        <dbReference type="ARBA" id="ARBA00023186"/>
    </source>
</evidence>
<evidence type="ECO:0000256" key="4">
    <source>
        <dbReference type="ARBA" id="ARBA00022490"/>
    </source>
</evidence>
<dbReference type="CDD" id="cd12794">
    <property type="entry name" value="Hsm3_like"/>
    <property type="match status" value="1"/>
</dbReference>
<evidence type="ECO:0000256" key="3">
    <source>
        <dbReference type="ARBA" id="ARBA00019167"/>
    </source>
</evidence>
<dbReference type="eggNOG" id="ENOG502QWEK">
    <property type="taxonomic scope" value="Eukaryota"/>
</dbReference>
<proteinExistence type="inferred from homology"/>
<comment type="function">
    <text evidence="8">Involved in DNA mismatch repair in slow-growing cells. Acts as a chaperone during the assembly of the 26S proteasome, specifically of the base subcomplex of the 19S regulatory complex (RC).</text>
</comment>
<keyword evidence="7" id="KW-0234">DNA repair</keyword>
<dbReference type="VEuPathDB" id="FungiDB:CD36_73090"/>
<keyword evidence="4" id="KW-0963">Cytoplasm</keyword>
<dbReference type="Pfam" id="PF18794">
    <property type="entry name" value="HSM3_C"/>
    <property type="match status" value="1"/>
</dbReference>
<dbReference type="GO" id="GO:0006281">
    <property type="term" value="P:DNA repair"/>
    <property type="evidence" value="ECO:0007669"/>
    <property type="project" value="UniProtKB-KW"/>
</dbReference>
<gene>
    <name evidence="11" type="ordered locus">Cd36_73090</name>
    <name evidence="12" type="ORF">CD36_73090</name>
</gene>
<sequence length="473" mass="55596">MLDELSYKVLTNLETSYERKQPVGSKLIDRYALTIDQSTVTQHSYFEQIIPAINRILMDSEAYRIDPDNVLIRLLPEILSHLSFEQILMYYPNDFILHFLFEDKIENVSVLCLEVILLNLPEPETLHFLRDNNMIYRLLREIYFKKETPISVLNKIERLITVVNGVEEIKLLESCIPILKEIRESDNTVLLSRYLDLVSLLLRYLPDFSPQLYSFTKQEFLKYSDDPLFLILLIQFYVKLVKLEAPVDLSLPLSDILSLYDKFDFLVKNEVVELVAQMTFTQSYTDVLFKSQIFKTHNLLEVFEKTENSDTRLLSKANPQVIYELNNAIYPDVLAHLNLFTNNLYFPILLNFMGSTTIFYQLKLHLNNEKLSQLPMDKLFKLLLEMSTHNHSKEHLFNNLPTIMATNLLETEDLRNNELWNLKLEILQNLLNDDSVPGFEFWHQELTRNYELMAFGRVFRNAAPRVDVIDETA</sequence>
<dbReference type="GO" id="GO:0005737">
    <property type="term" value="C:cytoplasm"/>
    <property type="evidence" value="ECO:0007669"/>
    <property type="project" value="UniProtKB-SubCell"/>
</dbReference>
<protein>
    <recommendedName>
        <fullName evidence="3">DNA mismatch repair protein HSM3</fullName>
    </recommendedName>
</protein>
<evidence type="ECO:0000256" key="5">
    <source>
        <dbReference type="ARBA" id="ARBA00022763"/>
    </source>
</evidence>
<comment type="subcellular location">
    <subcellularLocation>
        <location evidence="1">Cytoplasm</location>
    </subcellularLocation>
</comment>
<feature type="domain" description="DNA mismatch repair protein HSM3 N-terminal" evidence="10">
    <location>
        <begin position="8"/>
        <end position="241"/>
    </location>
</feature>
<keyword evidence="13" id="KW-1185">Reference proteome</keyword>
<evidence type="ECO:0000256" key="8">
    <source>
        <dbReference type="ARBA" id="ARBA00024671"/>
    </source>
</evidence>
<dbReference type="HOGENOM" id="CLU_577450_0_0_1"/>
<evidence type="ECO:0000256" key="2">
    <source>
        <dbReference type="ARBA" id="ARBA00006823"/>
    </source>
</evidence>
<evidence type="ECO:0000259" key="10">
    <source>
        <dbReference type="Pfam" id="PF18795"/>
    </source>
</evidence>
<dbReference type="KEGG" id="cdu:CD36_73090"/>
<organism evidence="12 13">
    <name type="scientific">Candida dubliniensis (strain CD36 / ATCC MYA-646 / CBS 7987 / NCPF 3949 / NRRL Y-17841)</name>
    <name type="common">Yeast</name>
    <dbReference type="NCBI Taxonomy" id="573826"/>
    <lineage>
        <taxon>Eukaryota</taxon>
        <taxon>Fungi</taxon>
        <taxon>Dikarya</taxon>
        <taxon>Ascomycota</taxon>
        <taxon>Saccharomycotina</taxon>
        <taxon>Pichiomycetes</taxon>
        <taxon>Debaryomycetaceae</taxon>
        <taxon>Candida/Lodderomyces clade</taxon>
        <taxon>Candida</taxon>
    </lineage>
</organism>
<dbReference type="OrthoDB" id="4074002at2759"/>
<evidence type="ECO:0000259" key="9">
    <source>
        <dbReference type="Pfam" id="PF18794"/>
    </source>
</evidence>
<dbReference type="CGD" id="CAL0000159175">
    <property type="gene designation" value="Cd36_73090"/>
</dbReference>
<evidence type="ECO:0000313" key="13">
    <source>
        <dbReference type="Proteomes" id="UP000002605"/>
    </source>
</evidence>
<name>B9WJS5_CANDC</name>
<dbReference type="GeneID" id="8049213"/>
<feature type="domain" description="DNA mismatch repair protein HSM3 C-terminal" evidence="9">
    <location>
        <begin position="333"/>
        <end position="460"/>
    </location>
</feature>
<dbReference type="InterPro" id="IPR040752">
    <property type="entry name" value="HSM3_C"/>
</dbReference>
<dbReference type="RefSeq" id="XP_002421520.1">
    <property type="nucleotide sequence ID" value="XM_002421475.1"/>
</dbReference>
<keyword evidence="5" id="KW-0227">DNA damage</keyword>
<dbReference type="AlphaFoldDB" id="B9WJS5"/>
<dbReference type="Gene3D" id="1.25.10.50">
    <property type="match status" value="1"/>
</dbReference>
<comment type="similarity">
    <text evidence="2">Belongs to the proteasome subunit S5B/HSM3 family.</text>
</comment>